<dbReference type="RefSeq" id="WP_316984025.1">
    <property type="nucleotide sequence ID" value="NZ_CP136521.1"/>
</dbReference>
<comment type="cofactor">
    <cofactor evidence="1">
        <name>Ca(2+)</name>
        <dbReference type="ChEBI" id="CHEBI:29108"/>
    </cofactor>
</comment>
<protein>
    <submittedName>
        <fullName evidence="4">Aldose 1-epimerase</fullName>
    </submittedName>
</protein>
<dbReference type="Gene3D" id="2.70.98.10">
    <property type="match status" value="1"/>
</dbReference>
<evidence type="ECO:0000256" key="3">
    <source>
        <dbReference type="ARBA" id="ARBA00022837"/>
    </source>
</evidence>
<dbReference type="InterPro" id="IPR008183">
    <property type="entry name" value="Aldose_1/G6P_1-epimerase"/>
</dbReference>
<dbReference type="PANTHER" id="PTHR10091:SF0">
    <property type="entry name" value="GALACTOSE MUTAROTASE"/>
    <property type="match status" value="1"/>
</dbReference>
<sequence length="295" mass="33526">MYSIKHQNENNVLELKNSDASFFAKIHLNDGASLQELTLNGKSIIVDLNPLVYADTYASAILFPFANRIKDGAYNFNKTHYQLDANNVSENNALHGLVYNKVFNVIEHKGGNESISVKLEYEENELTQGFPFTYSIQLEYVFTKDAMSLSVSVTNTSTASFPFTLGWHPYFLSENLYASDLQFSSHQKLKLGERNITTGVEKIDAVKSFNIEDKKLDDCWILNDDAITFNTPTYQFVIESSEEHNFLQVYTPPKENIIAIEPTTGVSDSFNNQIGLKVLKPNASYRIDWRLKMIK</sequence>
<dbReference type="AlphaFoldDB" id="A0AA97HSC6"/>
<organism evidence="4 5">
    <name type="scientific">Hwangdonia lutea</name>
    <dbReference type="NCBI Taxonomy" id="3075823"/>
    <lineage>
        <taxon>Bacteria</taxon>
        <taxon>Pseudomonadati</taxon>
        <taxon>Bacteroidota</taxon>
        <taxon>Flavobacteriia</taxon>
        <taxon>Flavobacteriales</taxon>
        <taxon>Flavobacteriaceae</taxon>
        <taxon>Hwangdonia</taxon>
    </lineage>
</organism>
<reference evidence="5" key="1">
    <citation type="submission" date="2024-06" db="EMBL/GenBank/DDBJ databases">
        <title>Hwangdonia haimaensis gen. nov., sp. nov., a member of the family Flavobacteriaceae isolated from the haima cold seep.</title>
        <authorList>
            <person name="Li J."/>
        </authorList>
    </citation>
    <scope>NUCLEOTIDE SEQUENCE [LARGE SCALE GENOMIC DNA]</scope>
    <source>
        <strain evidence="5">SCSIO 19198</strain>
    </source>
</reference>
<dbReference type="InterPro" id="IPR011013">
    <property type="entry name" value="Gal_mutarotase_sf_dom"/>
</dbReference>
<gene>
    <name evidence="4" type="ORF">RNZ46_03640</name>
</gene>
<evidence type="ECO:0000313" key="4">
    <source>
        <dbReference type="EMBL" id="WOD44358.1"/>
    </source>
</evidence>
<dbReference type="InterPro" id="IPR014718">
    <property type="entry name" value="GH-type_carb-bd"/>
</dbReference>
<proteinExistence type="predicted"/>
<accession>A0AA97HSC6</accession>
<dbReference type="GO" id="GO:0033499">
    <property type="term" value="P:galactose catabolic process via UDP-galactose, Leloir pathway"/>
    <property type="evidence" value="ECO:0007669"/>
    <property type="project" value="TreeGrafter"/>
</dbReference>
<dbReference type="GO" id="GO:0030246">
    <property type="term" value="F:carbohydrate binding"/>
    <property type="evidence" value="ECO:0007669"/>
    <property type="project" value="InterPro"/>
</dbReference>
<dbReference type="Pfam" id="PF01263">
    <property type="entry name" value="Aldose_epim"/>
    <property type="match status" value="1"/>
</dbReference>
<evidence type="ECO:0000313" key="5">
    <source>
        <dbReference type="Proteomes" id="UP001302486"/>
    </source>
</evidence>
<name>A0AA97HSC6_9FLAO</name>
<dbReference type="KEGG" id="hws:RNZ46_03640"/>
<keyword evidence="5" id="KW-1185">Reference proteome</keyword>
<dbReference type="PANTHER" id="PTHR10091">
    <property type="entry name" value="ALDOSE-1-EPIMERASE"/>
    <property type="match status" value="1"/>
</dbReference>
<evidence type="ECO:0000256" key="2">
    <source>
        <dbReference type="ARBA" id="ARBA00011245"/>
    </source>
</evidence>
<evidence type="ECO:0000256" key="1">
    <source>
        <dbReference type="ARBA" id="ARBA00001913"/>
    </source>
</evidence>
<dbReference type="GO" id="GO:0006006">
    <property type="term" value="P:glucose metabolic process"/>
    <property type="evidence" value="ECO:0007669"/>
    <property type="project" value="TreeGrafter"/>
</dbReference>
<dbReference type="GO" id="GO:0004034">
    <property type="term" value="F:aldose 1-epimerase activity"/>
    <property type="evidence" value="ECO:0007669"/>
    <property type="project" value="TreeGrafter"/>
</dbReference>
<keyword evidence="3" id="KW-0106">Calcium</keyword>
<dbReference type="EMBL" id="CP136521">
    <property type="protein sequence ID" value="WOD44358.1"/>
    <property type="molecule type" value="Genomic_DNA"/>
</dbReference>
<dbReference type="SUPFAM" id="SSF74650">
    <property type="entry name" value="Galactose mutarotase-like"/>
    <property type="match status" value="1"/>
</dbReference>
<dbReference type="CDD" id="cd01081">
    <property type="entry name" value="Aldose_epim"/>
    <property type="match status" value="1"/>
</dbReference>
<comment type="subunit">
    <text evidence="2">Monomer.</text>
</comment>
<dbReference type="Proteomes" id="UP001302486">
    <property type="component" value="Chromosome"/>
</dbReference>